<comment type="caution">
    <text evidence="2">The sequence shown here is derived from an EMBL/GenBank/DDBJ whole genome shotgun (WGS) entry which is preliminary data.</text>
</comment>
<feature type="transmembrane region" description="Helical" evidence="1">
    <location>
        <begin position="141"/>
        <end position="160"/>
    </location>
</feature>
<keyword evidence="1" id="KW-0812">Transmembrane</keyword>
<evidence type="ECO:0000313" key="3">
    <source>
        <dbReference type="Proteomes" id="UP000005801"/>
    </source>
</evidence>
<keyword evidence="3" id="KW-1185">Reference proteome</keyword>
<gene>
    <name evidence="2" type="ORF">PPSIR1_11235</name>
</gene>
<sequence length="167" mass="17831">MPGGVVADPPVGDPRAPTVTLVTEKGDDAFVLNRIESDTTHFVPNGYVRMIHYRKLCATPCNVPVPATGRYFLTSSTARPSRAFELPGYRSHYELSVKPIPRWVGWLGFALAVVGPTAGVLLATMPIWVDMPKANARAAQIGGITLGLALGGTGVGLAYTRSRVTVR</sequence>
<evidence type="ECO:0000313" key="2">
    <source>
        <dbReference type="EMBL" id="EDM80345.1"/>
    </source>
</evidence>
<dbReference type="AlphaFoldDB" id="A6G150"/>
<reference evidence="2 3" key="1">
    <citation type="submission" date="2007-06" db="EMBL/GenBank/DDBJ databases">
        <authorList>
            <person name="Shimkets L."/>
            <person name="Ferriera S."/>
            <person name="Johnson J."/>
            <person name="Kravitz S."/>
            <person name="Beeson K."/>
            <person name="Sutton G."/>
            <person name="Rogers Y.-H."/>
            <person name="Friedman R."/>
            <person name="Frazier M."/>
            <person name="Venter J.C."/>
        </authorList>
    </citation>
    <scope>NUCLEOTIDE SEQUENCE [LARGE SCALE GENOMIC DNA]</scope>
    <source>
        <strain evidence="2 3">SIR-1</strain>
    </source>
</reference>
<accession>A6G150</accession>
<evidence type="ECO:0000256" key="1">
    <source>
        <dbReference type="SAM" id="Phobius"/>
    </source>
</evidence>
<feature type="transmembrane region" description="Helical" evidence="1">
    <location>
        <begin position="103"/>
        <end position="129"/>
    </location>
</feature>
<name>A6G150_9BACT</name>
<proteinExistence type="predicted"/>
<organism evidence="2 3">
    <name type="scientific">Plesiocystis pacifica SIR-1</name>
    <dbReference type="NCBI Taxonomy" id="391625"/>
    <lineage>
        <taxon>Bacteria</taxon>
        <taxon>Pseudomonadati</taxon>
        <taxon>Myxococcota</taxon>
        <taxon>Polyangia</taxon>
        <taxon>Nannocystales</taxon>
        <taxon>Nannocystaceae</taxon>
        <taxon>Plesiocystis</taxon>
    </lineage>
</organism>
<keyword evidence="1" id="KW-0472">Membrane</keyword>
<dbReference type="Proteomes" id="UP000005801">
    <property type="component" value="Unassembled WGS sequence"/>
</dbReference>
<dbReference type="EMBL" id="ABCS01000011">
    <property type="protein sequence ID" value="EDM80345.1"/>
    <property type="molecule type" value="Genomic_DNA"/>
</dbReference>
<protein>
    <submittedName>
        <fullName evidence="2">Uncharacterized protein</fullName>
    </submittedName>
</protein>
<keyword evidence="1" id="KW-1133">Transmembrane helix</keyword>